<evidence type="ECO:0000313" key="2">
    <source>
        <dbReference type="EMBL" id="CAL4179383.1"/>
    </source>
</evidence>
<dbReference type="Proteomes" id="UP001497623">
    <property type="component" value="Unassembled WGS sequence"/>
</dbReference>
<evidence type="ECO:0000313" key="3">
    <source>
        <dbReference type="Proteomes" id="UP001497623"/>
    </source>
</evidence>
<comment type="caution">
    <text evidence="2">The sequence shown here is derived from an EMBL/GenBank/DDBJ whole genome shotgun (WGS) entry which is preliminary data.</text>
</comment>
<feature type="non-terminal residue" evidence="2">
    <location>
        <position position="1"/>
    </location>
</feature>
<dbReference type="Pfam" id="PF15711">
    <property type="entry name" value="ILEI"/>
    <property type="match status" value="1"/>
</dbReference>
<proteinExistence type="predicted"/>
<dbReference type="AlphaFoldDB" id="A0AAV2SD60"/>
<accession>A0AAV2SD60</accession>
<protein>
    <recommendedName>
        <fullName evidence="1">ILEI/PANDER domain-containing protein</fullName>
    </recommendedName>
</protein>
<reference evidence="2 3" key="1">
    <citation type="submission" date="2024-05" db="EMBL/GenBank/DDBJ databases">
        <authorList>
            <person name="Wallberg A."/>
        </authorList>
    </citation>
    <scope>NUCLEOTIDE SEQUENCE [LARGE SCALE GENOMIC DNA]</scope>
</reference>
<feature type="non-terminal residue" evidence="2">
    <location>
        <position position="165"/>
    </location>
</feature>
<evidence type="ECO:0000259" key="1">
    <source>
        <dbReference type="Pfam" id="PF15711"/>
    </source>
</evidence>
<keyword evidence="3" id="KW-1185">Reference proteome</keyword>
<feature type="domain" description="ILEI/PANDER" evidence="1">
    <location>
        <begin position="69"/>
        <end position="156"/>
    </location>
</feature>
<gene>
    <name evidence="2" type="ORF">MNOR_LOCUS35131</name>
</gene>
<organism evidence="2 3">
    <name type="scientific">Meganyctiphanes norvegica</name>
    <name type="common">Northern krill</name>
    <name type="synonym">Thysanopoda norvegica</name>
    <dbReference type="NCBI Taxonomy" id="48144"/>
    <lineage>
        <taxon>Eukaryota</taxon>
        <taxon>Metazoa</taxon>
        <taxon>Ecdysozoa</taxon>
        <taxon>Arthropoda</taxon>
        <taxon>Crustacea</taxon>
        <taxon>Multicrustacea</taxon>
        <taxon>Malacostraca</taxon>
        <taxon>Eumalacostraca</taxon>
        <taxon>Eucarida</taxon>
        <taxon>Euphausiacea</taxon>
        <taxon>Euphausiidae</taxon>
        <taxon>Meganyctiphanes</taxon>
    </lineage>
</organism>
<dbReference type="InterPro" id="IPR039477">
    <property type="entry name" value="ILEI/PANDER_dom"/>
</dbReference>
<sequence>LLNGDDKDLLEKAKDRFVSVYACSGEQGIIITTSMDTCNERSNHYRCELLSSARENLFGKHGNETTPEGLIFNLFDQYTGNIIFTRVFPLIKFWAHWSDLQWHIEHTSPGRIAVFTMSSSGLRGLREAKKILSDLGSVFSKYLKDSSTWVWIFIIGGKTLLESTM</sequence>
<dbReference type="EMBL" id="CAXKWB010057219">
    <property type="protein sequence ID" value="CAL4179383.1"/>
    <property type="molecule type" value="Genomic_DNA"/>
</dbReference>
<name>A0AAV2SD60_MEGNR</name>